<evidence type="ECO:0000256" key="1">
    <source>
        <dbReference type="SAM" id="Phobius"/>
    </source>
</evidence>
<name>A0A2H0UHG0_9BACT</name>
<gene>
    <name evidence="2" type="ORF">COU14_02205</name>
</gene>
<proteinExistence type="predicted"/>
<evidence type="ECO:0000313" key="3">
    <source>
        <dbReference type="Proteomes" id="UP000229612"/>
    </source>
</evidence>
<feature type="transmembrane region" description="Helical" evidence="1">
    <location>
        <begin position="74"/>
        <end position="105"/>
    </location>
</feature>
<dbReference type="Proteomes" id="UP000229612">
    <property type="component" value="Unassembled WGS sequence"/>
</dbReference>
<dbReference type="InterPro" id="IPR007404">
    <property type="entry name" value="YdjM-like"/>
</dbReference>
<dbReference type="EMBL" id="PFBG01000024">
    <property type="protein sequence ID" value="PIR85843.1"/>
    <property type="molecule type" value="Genomic_DNA"/>
</dbReference>
<dbReference type="Pfam" id="PF04307">
    <property type="entry name" value="YdjM"/>
    <property type="match status" value="1"/>
</dbReference>
<evidence type="ECO:0008006" key="4">
    <source>
        <dbReference type="Google" id="ProtNLM"/>
    </source>
</evidence>
<evidence type="ECO:0000313" key="2">
    <source>
        <dbReference type="EMBL" id="PIR85843.1"/>
    </source>
</evidence>
<feature type="transmembrane region" description="Helical" evidence="1">
    <location>
        <begin position="7"/>
        <end position="24"/>
    </location>
</feature>
<accession>A0A2H0UHG0</accession>
<keyword evidence="1" id="KW-0472">Membrane</keyword>
<keyword evidence="1" id="KW-1133">Transmembrane helix</keyword>
<comment type="caution">
    <text evidence="2">The sequence shown here is derived from an EMBL/GenBank/DDBJ whole genome shotgun (WGS) entry which is preliminary data.</text>
</comment>
<organism evidence="2 3">
    <name type="scientific">Candidatus Kaiserbacteria bacterium CG10_big_fil_rev_8_21_14_0_10_44_10</name>
    <dbReference type="NCBI Taxonomy" id="1974606"/>
    <lineage>
        <taxon>Bacteria</taxon>
        <taxon>Candidatus Kaiseribacteriota</taxon>
    </lineage>
</organism>
<dbReference type="AlphaFoldDB" id="A0A2H0UHG0"/>
<keyword evidence="1" id="KW-0812">Transmembrane</keyword>
<reference evidence="3" key="1">
    <citation type="submission" date="2017-09" db="EMBL/GenBank/DDBJ databases">
        <title>Depth-based differentiation of microbial function through sediment-hosted aquifers and enrichment of novel symbionts in the deep terrestrial subsurface.</title>
        <authorList>
            <person name="Probst A.J."/>
            <person name="Ladd B."/>
            <person name="Jarett J.K."/>
            <person name="Geller-Mcgrath D.E."/>
            <person name="Sieber C.M.K."/>
            <person name="Emerson J.B."/>
            <person name="Anantharaman K."/>
            <person name="Thomas B.C."/>
            <person name="Malmstrom R."/>
            <person name="Stieglmeier M."/>
            <person name="Klingl A."/>
            <person name="Woyke T."/>
            <person name="Ryan C.M."/>
            <person name="Banfield J.F."/>
        </authorList>
    </citation>
    <scope>NUCLEOTIDE SEQUENCE [LARGE SCALE GENOMIC DNA]</scope>
</reference>
<protein>
    <recommendedName>
        <fullName evidence="4">Metal-dependent hydrolase</fullName>
    </recommendedName>
</protein>
<sequence length="210" mass="24374">MKQALSLLADIANGIFAVLLAGYFSGTEIVWWHFLIGIPLAMSPDLDALPELIRRGRVGSSAGHTHDHRDGLHFPILFLLTGLLLTYLFPFFGLLFIFATVLHFINDLYGTGWGIQLLWPLSKTRYKVLSRRVNWAKKQLVETDVWDELNPDERRLRLFVAWKEEELPEYIQKWGVDDWIDLVYCHLNWISAIEYSLFILAMILLFINLV</sequence>
<feature type="transmembrane region" description="Helical" evidence="1">
    <location>
        <begin position="189"/>
        <end position="209"/>
    </location>
</feature>